<dbReference type="PATRIC" id="fig|137591.25.peg.2009"/>
<dbReference type="Proteomes" id="UP000032287">
    <property type="component" value="Unassembled WGS sequence"/>
</dbReference>
<dbReference type="RefSeq" id="WP_043712267.1">
    <property type="nucleotide sequence ID" value="NZ_JALOCT010000011.1"/>
</dbReference>
<proteinExistence type="predicted"/>
<feature type="transmembrane region" description="Helical" evidence="1">
    <location>
        <begin position="211"/>
        <end position="230"/>
    </location>
</feature>
<evidence type="ECO:0000313" key="3">
    <source>
        <dbReference type="Proteomes" id="UP000032287"/>
    </source>
</evidence>
<keyword evidence="1" id="KW-1133">Transmembrane helix</keyword>
<sequence>MTNYYLNLPVINPRLAELLKLMPDERKPGVRLRYIKNAIEAFNLACLVWPILPDETHPILESDDGKKIINVDDQLSFVGRYDDEGAFYPLVYLSSDTAVTDGYDVMITRVDMLANFQAGNNKLGGFNFVLPDGQIKRIEEREIATLKLLPLPNTNTTVPKREPMPKGEERSFKTKDLENLRAIKRIFELENDKQRVQDEAYKTATKQTHNVALAVVSGLLSVTLLSVAVQHGRADLLGYGGFAGLAAVVLFVTRKGELTSMYNKLLTTGKYANQIQEIEALQTELGNYDPELINFVPEYLRNLPDVAELVGYMERGQAHDLPEAIQLYEQN</sequence>
<dbReference type="AlphaFoldDB" id="A0A0D1LFI3"/>
<keyword evidence="3" id="KW-1185">Reference proteome</keyword>
<organism evidence="2 3">
    <name type="scientific">Weissella cibaria</name>
    <dbReference type="NCBI Taxonomy" id="137591"/>
    <lineage>
        <taxon>Bacteria</taxon>
        <taxon>Bacillati</taxon>
        <taxon>Bacillota</taxon>
        <taxon>Bacilli</taxon>
        <taxon>Lactobacillales</taxon>
        <taxon>Lactobacillaceae</taxon>
        <taxon>Weissella</taxon>
    </lineage>
</organism>
<keyword evidence="1" id="KW-0472">Membrane</keyword>
<evidence type="ECO:0000313" key="2">
    <source>
        <dbReference type="EMBL" id="KIU19355.1"/>
    </source>
</evidence>
<dbReference type="EMBL" id="JWHU01000040">
    <property type="protein sequence ID" value="KIU19355.1"/>
    <property type="molecule type" value="Genomic_DNA"/>
</dbReference>
<evidence type="ECO:0000256" key="1">
    <source>
        <dbReference type="SAM" id="Phobius"/>
    </source>
</evidence>
<comment type="caution">
    <text evidence="2">The sequence shown here is derived from an EMBL/GenBank/DDBJ whole genome shotgun (WGS) entry which is preliminary data.</text>
</comment>
<gene>
    <name evidence="2" type="ORF">QX99_02040</name>
</gene>
<feature type="transmembrane region" description="Helical" evidence="1">
    <location>
        <begin position="236"/>
        <end position="253"/>
    </location>
</feature>
<keyword evidence="1" id="KW-0812">Transmembrane</keyword>
<reference evidence="2 3" key="1">
    <citation type="journal article" date="2015" name="Microbiology (Mosc.)">
        <title>Genomics of the Weissella cibaria species with an examination of its metabolic traits.</title>
        <authorList>
            <person name="Lynch K.M."/>
            <person name="Lucid A."/>
            <person name="Arendt E.K."/>
            <person name="Sleator R.D."/>
            <person name="Lucey B."/>
            <person name="Coffey A."/>
        </authorList>
    </citation>
    <scope>NUCLEOTIDE SEQUENCE [LARGE SCALE GENOMIC DNA]</scope>
    <source>
        <strain evidence="2 3">MG1</strain>
    </source>
</reference>
<protein>
    <submittedName>
        <fullName evidence="2">Uncharacterized protein</fullName>
    </submittedName>
</protein>
<name>A0A0D1LFI3_9LACO</name>
<dbReference type="STRING" id="137591.AO080_11015"/>
<accession>A0A0D1LFI3</accession>